<dbReference type="Gene3D" id="3.30.1490.10">
    <property type="match status" value="1"/>
</dbReference>
<protein>
    <recommendedName>
        <fullName evidence="6">Ribosomal protein S8</fullName>
    </recommendedName>
</protein>
<keyword evidence="2" id="KW-0689">Ribosomal protein</keyword>
<dbReference type="Gene3D" id="3.30.1370.30">
    <property type="match status" value="1"/>
</dbReference>
<keyword evidence="5" id="KW-1185">Reference proteome</keyword>
<accession>A0A1E4TD16</accession>
<gene>
    <name evidence="4" type="ORF">CANCADRAFT_141992</name>
</gene>
<dbReference type="SUPFAM" id="SSF56047">
    <property type="entry name" value="Ribosomal protein S8"/>
    <property type="match status" value="1"/>
</dbReference>
<evidence type="ECO:0000256" key="2">
    <source>
        <dbReference type="ARBA" id="ARBA00022980"/>
    </source>
</evidence>
<comment type="similarity">
    <text evidence="1">Belongs to the universal ribosomal protein uS8 family.</text>
</comment>
<proteinExistence type="inferred from homology"/>
<name>A0A1E4TD16_9ASCO</name>
<dbReference type="EMBL" id="KV453843">
    <property type="protein sequence ID" value="ODV89662.1"/>
    <property type="molecule type" value="Genomic_DNA"/>
</dbReference>
<keyword evidence="3" id="KW-0687">Ribonucleoprotein</keyword>
<dbReference type="GO" id="GO:0005763">
    <property type="term" value="C:mitochondrial small ribosomal subunit"/>
    <property type="evidence" value="ECO:0007669"/>
    <property type="project" value="EnsemblFungi"/>
</dbReference>
<dbReference type="OrthoDB" id="409928at2759"/>
<dbReference type="Pfam" id="PF00410">
    <property type="entry name" value="Ribosomal_S8"/>
    <property type="match status" value="1"/>
</dbReference>
<evidence type="ECO:0000313" key="4">
    <source>
        <dbReference type="EMBL" id="ODV89662.1"/>
    </source>
</evidence>
<dbReference type="Proteomes" id="UP000095023">
    <property type="component" value="Unassembled WGS sequence"/>
</dbReference>
<evidence type="ECO:0008006" key="6">
    <source>
        <dbReference type="Google" id="ProtNLM"/>
    </source>
</evidence>
<evidence type="ECO:0000256" key="1">
    <source>
        <dbReference type="ARBA" id="ARBA00006471"/>
    </source>
</evidence>
<dbReference type="InterPro" id="IPR035987">
    <property type="entry name" value="Ribosomal_uS8_sf"/>
</dbReference>
<dbReference type="FunFam" id="3.30.1370.30:FF:000006">
    <property type="entry name" value="40S ribosomal protein S8"/>
    <property type="match status" value="1"/>
</dbReference>
<dbReference type="GO" id="GO:0003735">
    <property type="term" value="F:structural constituent of ribosome"/>
    <property type="evidence" value="ECO:0007669"/>
    <property type="project" value="EnsemblFungi"/>
</dbReference>
<dbReference type="GO" id="GO:0006412">
    <property type="term" value="P:translation"/>
    <property type="evidence" value="ECO:0007669"/>
    <property type="project" value="InterPro"/>
</dbReference>
<evidence type="ECO:0000256" key="3">
    <source>
        <dbReference type="ARBA" id="ARBA00023274"/>
    </source>
</evidence>
<dbReference type="AlphaFoldDB" id="A0A1E4TD16"/>
<reference evidence="5" key="1">
    <citation type="submission" date="2016-02" db="EMBL/GenBank/DDBJ databases">
        <title>Comparative genomics of biotechnologically important yeasts.</title>
        <authorList>
            <consortium name="DOE Joint Genome Institute"/>
            <person name="Riley R."/>
            <person name="Haridas S."/>
            <person name="Wolfe K.H."/>
            <person name="Lopes M.R."/>
            <person name="Hittinger C.T."/>
            <person name="Goker M."/>
            <person name="Salamov A."/>
            <person name="Wisecaver J."/>
            <person name="Long T.M."/>
            <person name="Aerts A.L."/>
            <person name="Barry K."/>
            <person name="Choi C."/>
            <person name="Clum A."/>
            <person name="Coughlan A.Y."/>
            <person name="Deshpande S."/>
            <person name="Douglass A.P."/>
            <person name="Hanson S.J."/>
            <person name="Klenk H.-P."/>
            <person name="Labutti K."/>
            <person name="Lapidus A."/>
            <person name="Lindquist E."/>
            <person name="Lipzen A."/>
            <person name="Meier-Kolthoff J.P."/>
            <person name="Ohm R.A."/>
            <person name="Otillar R.P."/>
            <person name="Pangilinan J."/>
            <person name="Peng Y."/>
            <person name="Rokas A."/>
            <person name="Rosa C.A."/>
            <person name="Scheuner C."/>
            <person name="Sibirny A.A."/>
            <person name="Slot J.C."/>
            <person name="Stielow J.B."/>
            <person name="Sun H."/>
            <person name="Kurtzman C.P."/>
            <person name="Blackwell M."/>
            <person name="Jeffries T.W."/>
            <person name="Grigoriev I.V."/>
        </authorList>
    </citation>
    <scope>NUCLEOTIDE SEQUENCE [LARGE SCALE GENOMIC DNA]</scope>
    <source>
        <strain evidence="5">NRRL Y-17796</strain>
    </source>
</reference>
<dbReference type="InterPro" id="IPR000630">
    <property type="entry name" value="Ribosomal_uS8"/>
</dbReference>
<sequence length="156" mass="17325">MSLVLLSHMCSHLQNAVMAKHTLAAVPLTKLHLNVAVNLLREGFISSVQRGSSEGPDEEYTPTTPSNVPDRKLWIGLKYHNGRPVMSKLQMLTKPTRRCFVTVSDLKKLINGRNCRYLAPLDPGESLFLHTADFGLIEARTAISYNTGGEALLRVR</sequence>
<organism evidence="4 5">
    <name type="scientific">Tortispora caseinolytica NRRL Y-17796</name>
    <dbReference type="NCBI Taxonomy" id="767744"/>
    <lineage>
        <taxon>Eukaryota</taxon>
        <taxon>Fungi</taxon>
        <taxon>Dikarya</taxon>
        <taxon>Ascomycota</taxon>
        <taxon>Saccharomycotina</taxon>
        <taxon>Trigonopsidomycetes</taxon>
        <taxon>Trigonopsidales</taxon>
        <taxon>Trigonopsidaceae</taxon>
        <taxon>Tortispora</taxon>
    </lineage>
</organism>
<evidence type="ECO:0000313" key="5">
    <source>
        <dbReference type="Proteomes" id="UP000095023"/>
    </source>
</evidence>